<dbReference type="RefSeq" id="WP_204447781.1">
    <property type="nucleotide sequence ID" value="NZ_JACJKY010000021.1"/>
</dbReference>
<evidence type="ECO:0000256" key="2">
    <source>
        <dbReference type="ARBA" id="ARBA00002933"/>
    </source>
</evidence>
<dbReference type="GO" id="GO:0006298">
    <property type="term" value="P:mismatch repair"/>
    <property type="evidence" value="ECO:0007669"/>
    <property type="project" value="TreeGrafter"/>
</dbReference>
<keyword evidence="6" id="KW-0004">4Fe-4S</keyword>
<dbReference type="InterPro" id="IPR044298">
    <property type="entry name" value="MIG/MutY"/>
</dbReference>
<evidence type="ECO:0000313" key="16">
    <source>
        <dbReference type="EMBL" id="MBM6921643.1"/>
    </source>
</evidence>
<reference evidence="16" key="1">
    <citation type="submission" date="2020-08" db="EMBL/GenBank/DDBJ databases">
        <authorList>
            <person name="Cejkova D."/>
            <person name="Kubasova T."/>
            <person name="Jahodarova E."/>
            <person name="Rychlik I."/>
        </authorList>
    </citation>
    <scope>NUCLEOTIDE SEQUENCE</scope>
    <source>
        <strain evidence="16">An559</strain>
    </source>
</reference>
<evidence type="ECO:0000256" key="7">
    <source>
        <dbReference type="ARBA" id="ARBA00022723"/>
    </source>
</evidence>
<keyword evidence="9" id="KW-0378">Hydrolase</keyword>
<reference evidence="16" key="2">
    <citation type="journal article" date="2021" name="Sci. Rep.">
        <title>The distribution of antibiotic resistance genes in chicken gut microbiota commensals.</title>
        <authorList>
            <person name="Juricova H."/>
            <person name="Matiasovicova J."/>
            <person name="Kubasova T."/>
            <person name="Cejkova D."/>
            <person name="Rychlik I."/>
        </authorList>
    </citation>
    <scope>NUCLEOTIDE SEQUENCE</scope>
    <source>
        <strain evidence="16">An559</strain>
    </source>
</reference>
<evidence type="ECO:0000313" key="17">
    <source>
        <dbReference type="Proteomes" id="UP000774750"/>
    </source>
</evidence>
<dbReference type="GO" id="GO:0034039">
    <property type="term" value="F:8-oxo-7,8-dihydroguanine DNA N-glycosylase activity"/>
    <property type="evidence" value="ECO:0007669"/>
    <property type="project" value="TreeGrafter"/>
</dbReference>
<dbReference type="InterPro" id="IPR023170">
    <property type="entry name" value="HhH_base_excis_C"/>
</dbReference>
<dbReference type="EC" id="3.2.2.31" evidence="4 14"/>
<evidence type="ECO:0000256" key="5">
    <source>
        <dbReference type="ARBA" id="ARBA00022023"/>
    </source>
</evidence>
<comment type="function">
    <text evidence="2">Adenine glycosylase active on G-A mispairs. MutY also corrects error-prone DNA synthesis past GO lesions which are due to the oxidatively damaged form of guanine: 7,8-dihydro-8-oxoguanine (8-oxo-dGTP).</text>
</comment>
<dbReference type="PANTHER" id="PTHR42944:SF1">
    <property type="entry name" value="ADENINE DNA GLYCOSYLASE"/>
    <property type="match status" value="1"/>
</dbReference>
<evidence type="ECO:0000256" key="4">
    <source>
        <dbReference type="ARBA" id="ARBA00012045"/>
    </source>
</evidence>
<evidence type="ECO:0000256" key="8">
    <source>
        <dbReference type="ARBA" id="ARBA00022763"/>
    </source>
</evidence>
<dbReference type="Pfam" id="PF00730">
    <property type="entry name" value="HhH-GPD"/>
    <property type="match status" value="1"/>
</dbReference>
<sequence length="360" mass="40162">MKEKRPILIDAPRVGRSIEPLCGWYQKHARKLPWRQTNDSYAIWVSEVMLQQTRVEAVIPYYERFMTALPTIEALAEVDDDVLLKLWEGLGYYSRARNLKKAAQICAVQYGGRLPGSYTELLKLPGFGPYTAGAVASIAWNLPVPAVDGNVMRVISRITALEHDIKDPATVRAVRELLCGVIEASEPGILNQALMELGACICVPNGAPRCHECPVSAHCAARENGQTELFPVKAPKKQRRIEEKTVIVVCVDDGVLLCKRESKGLLANLYSFLCEDGHLTKETVIDICKQHGITVESVSEMKPAKHIFTHIEWHMIGYLVQGTGKTLPYENDIIAARHQIRTAYSIPRAFASYQKEIGLL</sequence>
<dbReference type="AlphaFoldDB" id="A0A939BFH8"/>
<evidence type="ECO:0000256" key="14">
    <source>
        <dbReference type="RuleBase" id="RU365096"/>
    </source>
</evidence>
<dbReference type="SMART" id="SM00478">
    <property type="entry name" value="ENDO3c"/>
    <property type="match status" value="1"/>
</dbReference>
<dbReference type="Proteomes" id="UP000774750">
    <property type="component" value="Unassembled WGS sequence"/>
</dbReference>
<dbReference type="InterPro" id="IPR011257">
    <property type="entry name" value="DNA_glycosylase"/>
</dbReference>
<dbReference type="CDD" id="cd03431">
    <property type="entry name" value="NUDIX_DNA_Glycosylase_C-MutY"/>
    <property type="match status" value="1"/>
</dbReference>
<evidence type="ECO:0000256" key="11">
    <source>
        <dbReference type="ARBA" id="ARBA00023014"/>
    </source>
</evidence>
<dbReference type="Gene3D" id="1.10.340.30">
    <property type="entry name" value="Hypothetical protein, domain 2"/>
    <property type="match status" value="1"/>
</dbReference>
<dbReference type="EMBL" id="JACJKY010000021">
    <property type="protein sequence ID" value="MBM6921643.1"/>
    <property type="molecule type" value="Genomic_DNA"/>
</dbReference>
<dbReference type="SUPFAM" id="SSF55811">
    <property type="entry name" value="Nudix"/>
    <property type="match status" value="1"/>
</dbReference>
<dbReference type="SUPFAM" id="SSF48150">
    <property type="entry name" value="DNA-glycosylase"/>
    <property type="match status" value="1"/>
</dbReference>
<dbReference type="CDD" id="cd00056">
    <property type="entry name" value="ENDO3c"/>
    <property type="match status" value="1"/>
</dbReference>
<evidence type="ECO:0000256" key="1">
    <source>
        <dbReference type="ARBA" id="ARBA00000843"/>
    </source>
</evidence>
<dbReference type="InterPro" id="IPR029119">
    <property type="entry name" value="MutY_C"/>
</dbReference>
<keyword evidence="17" id="KW-1185">Reference proteome</keyword>
<keyword evidence="8 14" id="KW-0227">DNA damage</keyword>
<dbReference type="Gene3D" id="1.10.1670.10">
    <property type="entry name" value="Helix-hairpin-Helix base-excision DNA repair enzymes (C-terminal)"/>
    <property type="match status" value="1"/>
</dbReference>
<dbReference type="FunFam" id="1.10.340.30:FF:000002">
    <property type="entry name" value="Adenine DNA glycosylase"/>
    <property type="match status" value="1"/>
</dbReference>
<evidence type="ECO:0000256" key="9">
    <source>
        <dbReference type="ARBA" id="ARBA00022801"/>
    </source>
</evidence>
<dbReference type="Pfam" id="PF14815">
    <property type="entry name" value="NUDIX_4"/>
    <property type="match status" value="1"/>
</dbReference>
<proteinExistence type="inferred from homology"/>
<evidence type="ECO:0000259" key="15">
    <source>
        <dbReference type="SMART" id="SM00478"/>
    </source>
</evidence>
<comment type="caution">
    <text evidence="16">The sequence shown here is derived from an EMBL/GenBank/DDBJ whole genome shotgun (WGS) entry which is preliminary data.</text>
</comment>
<evidence type="ECO:0000256" key="3">
    <source>
        <dbReference type="ARBA" id="ARBA00008343"/>
    </source>
</evidence>
<accession>A0A939BFH8</accession>
<name>A0A939BFH8_9FIRM</name>
<dbReference type="InterPro" id="IPR015797">
    <property type="entry name" value="NUDIX_hydrolase-like_dom_sf"/>
</dbReference>
<dbReference type="GO" id="GO:0035485">
    <property type="term" value="F:adenine/guanine mispair binding"/>
    <property type="evidence" value="ECO:0007669"/>
    <property type="project" value="TreeGrafter"/>
</dbReference>
<dbReference type="GO" id="GO:0051539">
    <property type="term" value="F:4 iron, 4 sulfur cluster binding"/>
    <property type="evidence" value="ECO:0007669"/>
    <property type="project" value="UniProtKB-UniRule"/>
</dbReference>
<protein>
    <recommendedName>
        <fullName evidence="5 14">Adenine DNA glycosylase</fullName>
        <ecNumber evidence="4 14">3.2.2.31</ecNumber>
    </recommendedName>
</protein>
<keyword evidence="10 14" id="KW-0408">Iron</keyword>
<comment type="cofactor">
    <cofactor evidence="14">
        <name>[4Fe-4S] cluster</name>
        <dbReference type="ChEBI" id="CHEBI:49883"/>
    </cofactor>
    <text evidence="14">Binds 1 [4Fe-4S] cluster.</text>
</comment>
<dbReference type="InterPro" id="IPR003265">
    <property type="entry name" value="HhH-GPD_domain"/>
</dbReference>
<dbReference type="InterPro" id="IPR005760">
    <property type="entry name" value="A/G_AdeGlyc_MutY"/>
</dbReference>
<organism evidence="16 17">
    <name type="scientific">Merdimmobilis hominis</name>
    <dbReference type="NCBI Taxonomy" id="2897707"/>
    <lineage>
        <taxon>Bacteria</taxon>
        <taxon>Bacillati</taxon>
        <taxon>Bacillota</taxon>
        <taxon>Clostridia</taxon>
        <taxon>Eubacteriales</taxon>
        <taxon>Oscillospiraceae</taxon>
        <taxon>Merdimmobilis</taxon>
    </lineage>
</organism>
<dbReference type="GO" id="GO:0046872">
    <property type="term" value="F:metal ion binding"/>
    <property type="evidence" value="ECO:0007669"/>
    <property type="project" value="UniProtKB-UniRule"/>
</dbReference>
<dbReference type="NCBIfam" id="TIGR01084">
    <property type="entry name" value="mutY"/>
    <property type="match status" value="1"/>
</dbReference>
<dbReference type="Gene3D" id="3.90.79.10">
    <property type="entry name" value="Nucleoside Triphosphate Pyrophosphohydrolase"/>
    <property type="match status" value="1"/>
</dbReference>
<keyword evidence="7" id="KW-0479">Metal-binding</keyword>
<comment type="similarity">
    <text evidence="3 14">Belongs to the Nth/MutY family.</text>
</comment>
<keyword evidence="12" id="KW-0234">DNA repair</keyword>
<evidence type="ECO:0000256" key="6">
    <source>
        <dbReference type="ARBA" id="ARBA00022485"/>
    </source>
</evidence>
<keyword evidence="11" id="KW-0411">Iron-sulfur</keyword>
<evidence type="ECO:0000256" key="10">
    <source>
        <dbReference type="ARBA" id="ARBA00023004"/>
    </source>
</evidence>
<dbReference type="GO" id="GO:0000701">
    <property type="term" value="F:purine-specific mismatch base pair DNA N-glycosylase activity"/>
    <property type="evidence" value="ECO:0007669"/>
    <property type="project" value="UniProtKB-EC"/>
</dbReference>
<dbReference type="PANTHER" id="PTHR42944">
    <property type="entry name" value="ADENINE DNA GLYCOSYLASE"/>
    <property type="match status" value="1"/>
</dbReference>
<feature type="domain" description="HhH-GPD" evidence="15">
    <location>
        <begin position="49"/>
        <end position="200"/>
    </location>
</feature>
<dbReference type="GO" id="GO:0032357">
    <property type="term" value="F:oxidized purine DNA binding"/>
    <property type="evidence" value="ECO:0007669"/>
    <property type="project" value="TreeGrafter"/>
</dbReference>
<keyword evidence="13 14" id="KW-0326">Glycosidase</keyword>
<evidence type="ECO:0000256" key="13">
    <source>
        <dbReference type="ARBA" id="ARBA00023295"/>
    </source>
</evidence>
<dbReference type="GO" id="GO:0006284">
    <property type="term" value="P:base-excision repair"/>
    <property type="evidence" value="ECO:0007669"/>
    <property type="project" value="UniProtKB-UniRule"/>
</dbReference>
<comment type="catalytic activity">
    <reaction evidence="1 14">
        <text>Hydrolyzes free adenine bases from 7,8-dihydro-8-oxoguanine:adenine mismatched double-stranded DNA, leaving an apurinic site.</text>
        <dbReference type="EC" id="3.2.2.31"/>
    </reaction>
</comment>
<gene>
    <name evidence="16" type="primary">mutY</name>
    <name evidence="16" type="ORF">H6A12_10825</name>
</gene>
<evidence type="ECO:0000256" key="12">
    <source>
        <dbReference type="ARBA" id="ARBA00023204"/>
    </source>
</evidence>